<dbReference type="InParanoid" id="M1DLD0"/>
<dbReference type="EnsemblPlants" id="PGSC0003DMT400090865">
    <property type="protein sequence ID" value="PGSC0003DMT400090865"/>
    <property type="gene ID" value="PGSC0003DMG400040436"/>
</dbReference>
<dbReference type="Proteomes" id="UP000011115">
    <property type="component" value="Unassembled WGS sequence"/>
</dbReference>
<accession>M1DLD0</accession>
<dbReference type="AlphaFoldDB" id="M1DLD0"/>
<sequence length="90" mass="10230">MRHRLIEQWLMKPKSIVQSNEGLRTRQGHYIVKRREKVGKAEEKKGWSSQKSLGDSLSELLARQKIQRVGLTKVQFGDAPNGMASSIQLA</sequence>
<reference evidence="1" key="2">
    <citation type="submission" date="2015-06" db="UniProtKB">
        <authorList>
            <consortium name="EnsemblPlants"/>
        </authorList>
    </citation>
    <scope>IDENTIFICATION</scope>
    <source>
        <strain evidence="1">DM1-3 516 R44</strain>
    </source>
</reference>
<evidence type="ECO:0000313" key="2">
    <source>
        <dbReference type="Proteomes" id="UP000011115"/>
    </source>
</evidence>
<evidence type="ECO:0000313" key="1">
    <source>
        <dbReference type="EnsemblPlants" id="PGSC0003DMT400090865"/>
    </source>
</evidence>
<protein>
    <submittedName>
        <fullName evidence="1">Uncharacterized protein</fullName>
    </submittedName>
</protein>
<dbReference type="PaxDb" id="4113-PGSC0003DMT400090865"/>
<dbReference type="HOGENOM" id="CLU_2445111_0_0_1"/>
<name>M1DLD0_SOLTU</name>
<reference evidence="2" key="1">
    <citation type="journal article" date="2011" name="Nature">
        <title>Genome sequence and analysis of the tuber crop potato.</title>
        <authorList>
            <consortium name="The Potato Genome Sequencing Consortium"/>
        </authorList>
    </citation>
    <scope>NUCLEOTIDE SEQUENCE [LARGE SCALE GENOMIC DNA]</scope>
    <source>
        <strain evidence="2">cv. DM1-3 516 R44</strain>
    </source>
</reference>
<proteinExistence type="predicted"/>
<dbReference type="Gramene" id="PGSC0003DMT400090865">
    <property type="protein sequence ID" value="PGSC0003DMT400090865"/>
    <property type="gene ID" value="PGSC0003DMG400040436"/>
</dbReference>
<keyword evidence="2" id="KW-1185">Reference proteome</keyword>
<organism evidence="1 2">
    <name type="scientific">Solanum tuberosum</name>
    <name type="common">Potato</name>
    <dbReference type="NCBI Taxonomy" id="4113"/>
    <lineage>
        <taxon>Eukaryota</taxon>
        <taxon>Viridiplantae</taxon>
        <taxon>Streptophyta</taxon>
        <taxon>Embryophyta</taxon>
        <taxon>Tracheophyta</taxon>
        <taxon>Spermatophyta</taxon>
        <taxon>Magnoliopsida</taxon>
        <taxon>eudicotyledons</taxon>
        <taxon>Gunneridae</taxon>
        <taxon>Pentapetalae</taxon>
        <taxon>asterids</taxon>
        <taxon>lamiids</taxon>
        <taxon>Solanales</taxon>
        <taxon>Solanaceae</taxon>
        <taxon>Solanoideae</taxon>
        <taxon>Solaneae</taxon>
        <taxon>Solanum</taxon>
    </lineage>
</organism>